<dbReference type="InterPro" id="IPR027897">
    <property type="entry name" value="DUF4559"/>
</dbReference>
<gene>
    <name evidence="1" type="ORF">DPMN_157073</name>
</gene>
<dbReference type="AlphaFoldDB" id="A0A9D4EGI6"/>
<keyword evidence="2" id="KW-1185">Reference proteome</keyword>
<reference evidence="1" key="1">
    <citation type="journal article" date="2019" name="bioRxiv">
        <title>The Genome of the Zebra Mussel, Dreissena polymorpha: A Resource for Invasive Species Research.</title>
        <authorList>
            <person name="McCartney M.A."/>
            <person name="Auch B."/>
            <person name="Kono T."/>
            <person name="Mallez S."/>
            <person name="Zhang Y."/>
            <person name="Obille A."/>
            <person name="Becker A."/>
            <person name="Abrahante J.E."/>
            <person name="Garbe J."/>
            <person name="Badalamenti J.P."/>
            <person name="Herman A."/>
            <person name="Mangelson H."/>
            <person name="Liachko I."/>
            <person name="Sullivan S."/>
            <person name="Sone E.D."/>
            <person name="Koren S."/>
            <person name="Silverstein K.A.T."/>
            <person name="Beckman K.B."/>
            <person name="Gohl D.M."/>
        </authorList>
    </citation>
    <scope>NUCLEOTIDE SEQUENCE</scope>
    <source>
        <strain evidence="1">Duluth1</strain>
        <tissue evidence="1">Whole animal</tissue>
    </source>
</reference>
<dbReference type="Proteomes" id="UP000828390">
    <property type="component" value="Unassembled WGS sequence"/>
</dbReference>
<dbReference type="EMBL" id="JAIWYP010000008">
    <property type="protein sequence ID" value="KAH3779273.1"/>
    <property type="molecule type" value="Genomic_DNA"/>
</dbReference>
<dbReference type="Pfam" id="PF15112">
    <property type="entry name" value="DUF4559"/>
    <property type="match status" value="1"/>
</dbReference>
<accession>A0A9D4EGI6</accession>
<name>A0A9D4EGI6_DREPO</name>
<evidence type="ECO:0000313" key="2">
    <source>
        <dbReference type="Proteomes" id="UP000828390"/>
    </source>
</evidence>
<protein>
    <submittedName>
        <fullName evidence="1">Uncharacterized protein</fullName>
    </submittedName>
</protein>
<evidence type="ECO:0000313" key="1">
    <source>
        <dbReference type="EMBL" id="KAH3779273.1"/>
    </source>
</evidence>
<proteinExistence type="predicted"/>
<comment type="caution">
    <text evidence="1">The sequence shown here is derived from an EMBL/GenBank/DDBJ whole genome shotgun (WGS) entry which is preliminary data.</text>
</comment>
<dbReference type="PANTHER" id="PTHR35083:SF3">
    <property type="entry name" value="SI:CH211-91P5.3"/>
    <property type="match status" value="1"/>
</dbReference>
<reference evidence="1" key="2">
    <citation type="submission" date="2020-11" db="EMBL/GenBank/DDBJ databases">
        <authorList>
            <person name="McCartney M.A."/>
            <person name="Auch B."/>
            <person name="Kono T."/>
            <person name="Mallez S."/>
            <person name="Becker A."/>
            <person name="Gohl D.M."/>
            <person name="Silverstein K.A.T."/>
            <person name="Koren S."/>
            <person name="Bechman K.B."/>
            <person name="Herman A."/>
            <person name="Abrahante J.E."/>
            <person name="Garbe J."/>
        </authorList>
    </citation>
    <scope>NUCLEOTIDE SEQUENCE</scope>
    <source>
        <strain evidence="1">Duluth1</strain>
        <tissue evidence="1">Whole animal</tissue>
    </source>
</reference>
<dbReference type="PANTHER" id="PTHR35083">
    <property type="entry name" value="RGD1565685 PROTEIN"/>
    <property type="match status" value="1"/>
</dbReference>
<organism evidence="1 2">
    <name type="scientific">Dreissena polymorpha</name>
    <name type="common">Zebra mussel</name>
    <name type="synonym">Mytilus polymorpha</name>
    <dbReference type="NCBI Taxonomy" id="45954"/>
    <lineage>
        <taxon>Eukaryota</taxon>
        <taxon>Metazoa</taxon>
        <taxon>Spiralia</taxon>
        <taxon>Lophotrochozoa</taxon>
        <taxon>Mollusca</taxon>
        <taxon>Bivalvia</taxon>
        <taxon>Autobranchia</taxon>
        <taxon>Heteroconchia</taxon>
        <taxon>Euheterodonta</taxon>
        <taxon>Imparidentia</taxon>
        <taxon>Neoheterodontei</taxon>
        <taxon>Myida</taxon>
        <taxon>Dreissenoidea</taxon>
        <taxon>Dreissenidae</taxon>
        <taxon>Dreissena</taxon>
    </lineage>
</organism>
<sequence length="209" mass="23697">MATLSSVFTEKEKTNWLKAWLIIDFAKTGLEQFVGSEAITFHANIYNTVWLSIQSRTTCSGCHTANLVKCPTRGVCNNRGANNTCKSMHDTLAKQPRQCPVNVCNKVHDEIFKQHKFNKPSWKNTMAQQWTANPWQLAKAYFPPDGYAGNTSVKDTDFNGIISFMMNCKHFDNKFSFPIAPGKHNPPCVLTKVSVFSFFIIFSHMKSIF</sequence>